<dbReference type="SMART" id="SM00895">
    <property type="entry name" value="FCD"/>
    <property type="match status" value="1"/>
</dbReference>
<evidence type="ECO:0000313" key="5">
    <source>
        <dbReference type="EMBL" id="RQP22775.1"/>
    </source>
</evidence>
<evidence type="ECO:0000256" key="1">
    <source>
        <dbReference type="ARBA" id="ARBA00023015"/>
    </source>
</evidence>
<dbReference type="Gene3D" id="1.10.10.10">
    <property type="entry name" value="Winged helix-like DNA-binding domain superfamily/Winged helix DNA-binding domain"/>
    <property type="match status" value="1"/>
</dbReference>
<evidence type="ECO:0000313" key="6">
    <source>
        <dbReference type="Proteomes" id="UP000267464"/>
    </source>
</evidence>
<dbReference type="RefSeq" id="WP_124542347.1">
    <property type="nucleotide sequence ID" value="NZ_QUSW01000006.1"/>
</dbReference>
<accession>A0A3N7JV36</accession>
<dbReference type="InterPro" id="IPR008920">
    <property type="entry name" value="TF_FadR/GntR_C"/>
</dbReference>
<dbReference type="InterPro" id="IPR011711">
    <property type="entry name" value="GntR_C"/>
</dbReference>
<gene>
    <name evidence="5" type="ORF">DZC73_21000</name>
</gene>
<keyword evidence="3" id="KW-0804">Transcription</keyword>
<dbReference type="OrthoDB" id="5243844at2"/>
<dbReference type="InterPro" id="IPR036390">
    <property type="entry name" value="WH_DNA-bd_sf"/>
</dbReference>
<dbReference type="PROSITE" id="PS50949">
    <property type="entry name" value="HTH_GNTR"/>
    <property type="match status" value="1"/>
</dbReference>
<organism evidence="5 6">
    <name type="scientific">Piscinibacter terrae</name>
    <dbReference type="NCBI Taxonomy" id="2496871"/>
    <lineage>
        <taxon>Bacteria</taxon>
        <taxon>Pseudomonadati</taxon>
        <taxon>Pseudomonadota</taxon>
        <taxon>Betaproteobacteria</taxon>
        <taxon>Burkholderiales</taxon>
        <taxon>Sphaerotilaceae</taxon>
        <taxon>Piscinibacter</taxon>
    </lineage>
</organism>
<evidence type="ECO:0000256" key="2">
    <source>
        <dbReference type="ARBA" id="ARBA00023125"/>
    </source>
</evidence>
<dbReference type="SUPFAM" id="SSF48008">
    <property type="entry name" value="GntR ligand-binding domain-like"/>
    <property type="match status" value="1"/>
</dbReference>
<evidence type="ECO:0000259" key="4">
    <source>
        <dbReference type="PROSITE" id="PS50949"/>
    </source>
</evidence>
<sequence>MTGTVLSDDEIHQRIVDAIVDQRLLPGTKLVEDKLGQVFGVSRTRIRQVLIRLAQEQVVVLQPNKGASVARPTVTEAREVFEARTLVEAVLVRRFAAGATTADLQALAQCVKSEETARRQGDAATALRQSGRFHLLLAEAAGHQTFSRFLHKLVSRTSLILMSHGPADVQPTTSRAARWVQVCRCEEHRGLLAALRTARRSRKPVDVERAVALMTRHLAQIEAGLEWSTPEARPSDWMSQLSDMA</sequence>
<keyword evidence="6" id="KW-1185">Reference proteome</keyword>
<dbReference type="Proteomes" id="UP000267464">
    <property type="component" value="Unassembled WGS sequence"/>
</dbReference>
<comment type="caution">
    <text evidence="5">The sequence shown here is derived from an EMBL/GenBank/DDBJ whole genome shotgun (WGS) entry which is preliminary data.</text>
</comment>
<name>A0A3N7JV36_9BURK</name>
<dbReference type="EMBL" id="QUSW01000006">
    <property type="protein sequence ID" value="RQP22775.1"/>
    <property type="molecule type" value="Genomic_DNA"/>
</dbReference>
<dbReference type="Pfam" id="PF00392">
    <property type="entry name" value="GntR"/>
    <property type="match status" value="1"/>
</dbReference>
<dbReference type="SUPFAM" id="SSF46785">
    <property type="entry name" value="Winged helix' DNA-binding domain"/>
    <property type="match status" value="1"/>
</dbReference>
<dbReference type="PANTHER" id="PTHR43537">
    <property type="entry name" value="TRANSCRIPTIONAL REGULATOR, GNTR FAMILY"/>
    <property type="match status" value="1"/>
</dbReference>
<dbReference type="AlphaFoldDB" id="A0A3N7JV36"/>
<reference evidence="5 6" key="1">
    <citation type="submission" date="2018-08" db="EMBL/GenBank/DDBJ databases">
        <authorList>
            <person name="Khan S.A."/>
            <person name="Jeon C.O."/>
            <person name="Chun B.H."/>
            <person name="Jeong S.E."/>
        </authorList>
    </citation>
    <scope>NUCLEOTIDE SEQUENCE [LARGE SCALE GENOMIC DNA]</scope>
    <source>
        <strain evidence="5 6">S-16</strain>
    </source>
</reference>
<dbReference type="GO" id="GO:0003700">
    <property type="term" value="F:DNA-binding transcription factor activity"/>
    <property type="evidence" value="ECO:0007669"/>
    <property type="project" value="InterPro"/>
</dbReference>
<feature type="domain" description="HTH gntR-type" evidence="4">
    <location>
        <begin position="5"/>
        <end position="72"/>
    </location>
</feature>
<dbReference type="SMART" id="SM00345">
    <property type="entry name" value="HTH_GNTR"/>
    <property type="match status" value="1"/>
</dbReference>
<dbReference type="Gene3D" id="1.20.120.530">
    <property type="entry name" value="GntR ligand-binding domain-like"/>
    <property type="match status" value="1"/>
</dbReference>
<dbReference type="GO" id="GO:0003677">
    <property type="term" value="F:DNA binding"/>
    <property type="evidence" value="ECO:0007669"/>
    <property type="project" value="UniProtKB-KW"/>
</dbReference>
<reference evidence="5 6" key="2">
    <citation type="submission" date="2018-12" db="EMBL/GenBank/DDBJ databases">
        <title>Rhizobacter gummiphilus sp. nov., a rubber-degrading bacterium isolated from the soil of a botanical garden in Japan.</title>
        <authorList>
            <person name="Shunsuke S.S."/>
        </authorList>
    </citation>
    <scope>NUCLEOTIDE SEQUENCE [LARGE SCALE GENOMIC DNA]</scope>
    <source>
        <strain evidence="5 6">S-16</strain>
    </source>
</reference>
<keyword evidence="1" id="KW-0805">Transcription regulation</keyword>
<evidence type="ECO:0000256" key="3">
    <source>
        <dbReference type="ARBA" id="ARBA00023163"/>
    </source>
</evidence>
<dbReference type="InterPro" id="IPR036388">
    <property type="entry name" value="WH-like_DNA-bd_sf"/>
</dbReference>
<keyword evidence="2" id="KW-0238">DNA-binding</keyword>
<proteinExistence type="predicted"/>
<dbReference type="PANTHER" id="PTHR43537:SF53">
    <property type="entry name" value="HTH-TYPE TRANSCRIPTIONAL REPRESSOR NANR"/>
    <property type="match status" value="1"/>
</dbReference>
<dbReference type="InterPro" id="IPR000524">
    <property type="entry name" value="Tscrpt_reg_HTH_GntR"/>
</dbReference>
<dbReference type="Pfam" id="PF07729">
    <property type="entry name" value="FCD"/>
    <property type="match status" value="1"/>
</dbReference>
<protein>
    <submittedName>
        <fullName evidence="5">GntR family transcriptional regulator</fullName>
    </submittedName>
</protein>